<dbReference type="Pfam" id="PF09335">
    <property type="entry name" value="VTT_dom"/>
    <property type="match status" value="1"/>
</dbReference>
<evidence type="ECO:0000256" key="6">
    <source>
        <dbReference type="ARBA" id="ARBA00023136"/>
    </source>
</evidence>
<comment type="subcellular location">
    <subcellularLocation>
        <location evidence="1 7">Cell membrane</location>
        <topology evidence="1 7">Multi-pass membrane protein</topology>
    </subcellularLocation>
</comment>
<name>A0ABS4Z1A1_9MICC</name>
<feature type="transmembrane region" description="Helical" evidence="7">
    <location>
        <begin position="167"/>
        <end position="188"/>
    </location>
</feature>
<evidence type="ECO:0000313" key="9">
    <source>
        <dbReference type="EMBL" id="MBP2414719.1"/>
    </source>
</evidence>
<dbReference type="PANTHER" id="PTHR30353:SF0">
    <property type="entry name" value="TRANSMEMBRANE PROTEIN"/>
    <property type="match status" value="1"/>
</dbReference>
<organism evidence="9 10">
    <name type="scientific">Arthrobacter stackebrandtii</name>
    <dbReference type="NCBI Taxonomy" id="272161"/>
    <lineage>
        <taxon>Bacteria</taxon>
        <taxon>Bacillati</taxon>
        <taxon>Actinomycetota</taxon>
        <taxon>Actinomycetes</taxon>
        <taxon>Micrococcales</taxon>
        <taxon>Micrococcaceae</taxon>
        <taxon>Arthrobacter</taxon>
    </lineage>
</organism>
<evidence type="ECO:0000256" key="4">
    <source>
        <dbReference type="ARBA" id="ARBA00022692"/>
    </source>
</evidence>
<comment type="caution">
    <text evidence="9">The sequence shown here is derived from an EMBL/GenBank/DDBJ whole genome shotgun (WGS) entry which is preliminary data.</text>
</comment>
<dbReference type="InterPro" id="IPR032816">
    <property type="entry name" value="VTT_dom"/>
</dbReference>
<evidence type="ECO:0000256" key="5">
    <source>
        <dbReference type="ARBA" id="ARBA00022989"/>
    </source>
</evidence>
<dbReference type="RefSeq" id="WP_209682975.1">
    <property type="nucleotide sequence ID" value="NZ_JAGIOI010000001.1"/>
</dbReference>
<keyword evidence="10" id="KW-1185">Reference proteome</keyword>
<dbReference type="PANTHER" id="PTHR30353">
    <property type="entry name" value="INNER MEMBRANE PROTEIN DEDA-RELATED"/>
    <property type="match status" value="1"/>
</dbReference>
<evidence type="ECO:0000256" key="2">
    <source>
        <dbReference type="ARBA" id="ARBA00010792"/>
    </source>
</evidence>
<evidence type="ECO:0000313" key="10">
    <source>
        <dbReference type="Proteomes" id="UP000711614"/>
    </source>
</evidence>
<protein>
    <submittedName>
        <fullName evidence="9">Membrane protein DedA with SNARE-associated domain</fullName>
    </submittedName>
</protein>
<dbReference type="EMBL" id="JAGIOI010000001">
    <property type="protein sequence ID" value="MBP2414719.1"/>
    <property type="molecule type" value="Genomic_DNA"/>
</dbReference>
<keyword evidence="3 7" id="KW-1003">Cell membrane</keyword>
<evidence type="ECO:0000256" key="3">
    <source>
        <dbReference type="ARBA" id="ARBA00022475"/>
    </source>
</evidence>
<gene>
    <name evidence="9" type="ORF">JOF48_003518</name>
</gene>
<dbReference type="Proteomes" id="UP000711614">
    <property type="component" value="Unassembled WGS sequence"/>
</dbReference>
<keyword evidence="6 7" id="KW-0472">Membrane</keyword>
<evidence type="ECO:0000259" key="8">
    <source>
        <dbReference type="Pfam" id="PF09335"/>
    </source>
</evidence>
<feature type="domain" description="VTT" evidence="8">
    <location>
        <begin position="32"/>
        <end position="156"/>
    </location>
</feature>
<feature type="transmembrane region" description="Helical" evidence="7">
    <location>
        <begin position="136"/>
        <end position="161"/>
    </location>
</feature>
<comment type="similarity">
    <text evidence="2 7">Belongs to the DedA family.</text>
</comment>
<evidence type="ECO:0000256" key="7">
    <source>
        <dbReference type="RuleBase" id="RU367016"/>
    </source>
</evidence>
<dbReference type="InterPro" id="IPR032818">
    <property type="entry name" value="DedA-like"/>
</dbReference>
<evidence type="ECO:0000256" key="1">
    <source>
        <dbReference type="ARBA" id="ARBA00004651"/>
    </source>
</evidence>
<keyword evidence="4 7" id="KW-0812">Transmembrane</keyword>
<feature type="transmembrane region" description="Helical" evidence="7">
    <location>
        <begin position="12"/>
        <end position="28"/>
    </location>
</feature>
<proteinExistence type="inferred from homology"/>
<reference evidence="9 10" key="1">
    <citation type="submission" date="2021-03" db="EMBL/GenBank/DDBJ databases">
        <title>Sequencing the genomes of 1000 actinobacteria strains.</title>
        <authorList>
            <person name="Klenk H.-P."/>
        </authorList>
    </citation>
    <scope>NUCLEOTIDE SEQUENCE [LARGE SCALE GENOMIC DNA]</scope>
    <source>
        <strain evidence="9 10">DSM 16005</strain>
    </source>
</reference>
<sequence length="217" mass="23322">MTELLLAAPGEPWVYAVVGLFCLIDGFFPPVPSETLVVGLASLAASQAWWGLWMLLPAAVIGAFLGDNIAYAIGRKLGIDRFRWMRRPVMQKAFAKVENQLEKRAISLLLVARFIPVGRVAVNLTAGASGYPARKFLMVSGLSATIWGIYSVAIGAVAGSWLHDHPVLGLIVAVVIAGLLGVVMDKVIGRWQERRLRKFAEEGGQAGVKVLETADAA</sequence>
<accession>A0ABS4Z1A1</accession>
<keyword evidence="5 7" id="KW-1133">Transmembrane helix</keyword>
<feature type="transmembrane region" description="Helical" evidence="7">
    <location>
        <begin position="48"/>
        <end position="73"/>
    </location>
</feature>